<sequence>MIFNISSGVPARSHSPDDRNPKVLSSSGRLSLGTSRIKEKTSIVRRFSFFYRRFSGQRIIENTKTLSLMRSLPHSFANRSGNERIKPDRGRTNEIANYFLRSAASRGQFLNAGQVLKLTYLAHAHYLGQNNEPLVKEPAIALNYGPTFSDLYADLSSFRMDTICQTLPEPLSPAAPEMSEDIMKFLDNCFEAFGHLAFKQLAVLARPEGSPWHSARQQQDREISNTDIAAFYAREYAFDPNSIDAGPSPSM</sequence>
<feature type="domain" description="Antitoxin SocA-like Panacea" evidence="2">
    <location>
        <begin position="116"/>
        <end position="213"/>
    </location>
</feature>
<protein>
    <submittedName>
        <fullName evidence="3">Uncharacterized phage-associated protein</fullName>
    </submittedName>
</protein>
<dbReference type="AlphaFoldDB" id="A0A285TSP2"/>
<organism evidence="3 4">
    <name type="scientific">Thalassospira xiamenensis</name>
    <dbReference type="NCBI Taxonomy" id="220697"/>
    <lineage>
        <taxon>Bacteria</taxon>
        <taxon>Pseudomonadati</taxon>
        <taxon>Pseudomonadota</taxon>
        <taxon>Alphaproteobacteria</taxon>
        <taxon>Rhodospirillales</taxon>
        <taxon>Thalassospiraceae</taxon>
        <taxon>Thalassospira</taxon>
    </lineage>
</organism>
<gene>
    <name evidence="3" type="ORF">SAMN05428964_105240</name>
</gene>
<dbReference type="Pfam" id="PF13274">
    <property type="entry name" value="SocA_Panacea"/>
    <property type="match status" value="1"/>
</dbReference>
<accession>A0A285TSP2</accession>
<evidence type="ECO:0000313" key="3">
    <source>
        <dbReference type="EMBL" id="SOC26957.1"/>
    </source>
</evidence>
<reference evidence="3 4" key="1">
    <citation type="submission" date="2017-08" db="EMBL/GenBank/DDBJ databases">
        <authorList>
            <person name="de Groot N.N."/>
        </authorList>
    </citation>
    <scope>NUCLEOTIDE SEQUENCE [LARGE SCALE GENOMIC DNA]</scope>
    <source>
        <strain evidence="3 4">USBA 78</strain>
    </source>
</reference>
<dbReference type="InterPro" id="IPR025272">
    <property type="entry name" value="SocA_Panacea"/>
</dbReference>
<name>A0A285TSP2_9PROT</name>
<evidence type="ECO:0000259" key="2">
    <source>
        <dbReference type="Pfam" id="PF13274"/>
    </source>
</evidence>
<evidence type="ECO:0000256" key="1">
    <source>
        <dbReference type="SAM" id="MobiDB-lite"/>
    </source>
</evidence>
<feature type="region of interest" description="Disordered" evidence="1">
    <location>
        <begin position="1"/>
        <end position="27"/>
    </location>
</feature>
<proteinExistence type="predicted"/>
<evidence type="ECO:0000313" key="4">
    <source>
        <dbReference type="Proteomes" id="UP000219068"/>
    </source>
</evidence>
<dbReference type="EMBL" id="OBMM01000005">
    <property type="protein sequence ID" value="SOC26957.1"/>
    <property type="molecule type" value="Genomic_DNA"/>
</dbReference>
<dbReference type="Proteomes" id="UP000219068">
    <property type="component" value="Unassembled WGS sequence"/>
</dbReference>